<keyword evidence="3" id="KW-0547">Nucleotide-binding</keyword>
<dbReference type="OrthoDB" id="347657at2759"/>
<dbReference type="AlphaFoldDB" id="A0A9W9AND5"/>
<feature type="domain" description="Protein kinase" evidence="7">
    <location>
        <begin position="110"/>
        <end position="407"/>
    </location>
</feature>
<feature type="region of interest" description="Disordered" evidence="6">
    <location>
        <begin position="449"/>
        <end position="471"/>
    </location>
</feature>
<gene>
    <name evidence="8" type="ORF">J3R30DRAFT_3325466</name>
</gene>
<dbReference type="GO" id="GO:0005524">
    <property type="term" value="F:ATP binding"/>
    <property type="evidence" value="ECO:0007669"/>
    <property type="project" value="UniProtKB-KW"/>
</dbReference>
<keyword evidence="9" id="KW-1185">Reference proteome</keyword>
<dbReference type="Proteomes" id="UP001150266">
    <property type="component" value="Unassembled WGS sequence"/>
</dbReference>
<comment type="caution">
    <text evidence="8">The sequence shown here is derived from an EMBL/GenBank/DDBJ whole genome shotgun (WGS) entry which is preliminary data.</text>
</comment>
<organism evidence="8 9">
    <name type="scientific">Lentinula aciculospora</name>
    <dbReference type="NCBI Taxonomy" id="153920"/>
    <lineage>
        <taxon>Eukaryota</taxon>
        <taxon>Fungi</taxon>
        <taxon>Dikarya</taxon>
        <taxon>Basidiomycota</taxon>
        <taxon>Agaricomycotina</taxon>
        <taxon>Agaricomycetes</taxon>
        <taxon>Agaricomycetidae</taxon>
        <taxon>Agaricales</taxon>
        <taxon>Marasmiineae</taxon>
        <taxon>Omphalotaceae</taxon>
        <taxon>Lentinula</taxon>
    </lineage>
</organism>
<keyword evidence="4 8" id="KW-0418">Kinase</keyword>
<evidence type="ECO:0000256" key="3">
    <source>
        <dbReference type="ARBA" id="ARBA00022741"/>
    </source>
</evidence>
<dbReference type="Gene3D" id="3.30.200.20">
    <property type="entry name" value="Phosphorylase Kinase, domain 1"/>
    <property type="match status" value="1"/>
</dbReference>
<dbReference type="SUPFAM" id="SSF56112">
    <property type="entry name" value="Protein kinase-like (PK-like)"/>
    <property type="match status" value="1"/>
</dbReference>
<feature type="non-terminal residue" evidence="8">
    <location>
        <position position="603"/>
    </location>
</feature>
<dbReference type="Gene3D" id="1.10.510.10">
    <property type="entry name" value="Transferase(Phosphotransferase) domain 1"/>
    <property type="match status" value="1"/>
</dbReference>
<evidence type="ECO:0000259" key="7">
    <source>
        <dbReference type="PROSITE" id="PS50011"/>
    </source>
</evidence>
<protein>
    <submittedName>
        <fullName evidence="8">Kinase-like domain-containing protein</fullName>
    </submittedName>
</protein>
<proteinExistence type="predicted"/>
<name>A0A9W9AND5_9AGAR</name>
<dbReference type="InterPro" id="IPR011009">
    <property type="entry name" value="Kinase-like_dom_sf"/>
</dbReference>
<evidence type="ECO:0000256" key="6">
    <source>
        <dbReference type="SAM" id="MobiDB-lite"/>
    </source>
</evidence>
<evidence type="ECO:0000256" key="1">
    <source>
        <dbReference type="ARBA" id="ARBA00022527"/>
    </source>
</evidence>
<keyword evidence="5" id="KW-0067">ATP-binding</keyword>
<sequence length="603" mass="68349">MNSNCTLLSDVSERSEESFNCSTRQSTTSDTDTPFQGPCSIPCINMEPIDETPFSESFSGIFDHGDLFTTSFRLNNDMSYNLDLITDIQEVDSDWDDEDIDEIVVISRKGNATKLSNKSSPANIVDARNRKQLLEKVFSLSDFDFIDHEVDLRETLSGTHAVRKRDTNCVYIMKAFRATPSFKWPFELRLLEMLTEQDCSFLPCILRRIFEHQSLFILLDSYPAGNMLNYVLQEGALDPDEVLFYSSEIASLMFVEGISVLHDAKIEHRNINPANVMIGGDGHLVLTGFENSRVNGNDSSNVDPNQRILRDCEYRAPEVLLRWDHDNLVDCWGLGCLMYYMTYGKHPFPLIGFNQALVYKKVLRGGTSTVHNDGRMEPAALNLILRCLERNPRLRPNIELIKQHEYFNTINWFIIQQKGTSGLFIHCFRVFFIHLLSIAPYIPSSPNPGETSWQDLSGMRRQSPSEESKADTAVTAMIQTPNNCDPLKSTSSKARSVYSLQARHSVQDLLPTIFRSPSLDDLKMTANHSRLIQDHSILTLKSTFASIPDRVPSYESLQRSPIVKRLGREERLSLFWDTLDKDVNAAAPKQARVLGIAQSSSES</sequence>
<dbReference type="EMBL" id="JAOTPV010000003">
    <property type="protein sequence ID" value="KAJ4485322.1"/>
    <property type="molecule type" value="Genomic_DNA"/>
</dbReference>
<evidence type="ECO:0000256" key="5">
    <source>
        <dbReference type="ARBA" id="ARBA00022840"/>
    </source>
</evidence>
<dbReference type="Pfam" id="PF00069">
    <property type="entry name" value="Pkinase"/>
    <property type="match status" value="1"/>
</dbReference>
<keyword evidence="1" id="KW-0723">Serine/threonine-protein kinase</keyword>
<keyword evidence="2" id="KW-0808">Transferase</keyword>
<evidence type="ECO:0000313" key="8">
    <source>
        <dbReference type="EMBL" id="KAJ4485322.1"/>
    </source>
</evidence>
<evidence type="ECO:0000256" key="4">
    <source>
        <dbReference type="ARBA" id="ARBA00022777"/>
    </source>
</evidence>
<dbReference type="GO" id="GO:0004674">
    <property type="term" value="F:protein serine/threonine kinase activity"/>
    <property type="evidence" value="ECO:0007669"/>
    <property type="project" value="UniProtKB-KW"/>
</dbReference>
<dbReference type="SMART" id="SM00220">
    <property type="entry name" value="S_TKc"/>
    <property type="match status" value="1"/>
</dbReference>
<reference evidence="8" key="1">
    <citation type="submission" date="2022-08" db="EMBL/GenBank/DDBJ databases">
        <title>A Global Phylogenomic Analysis of the Shiitake Genus Lentinula.</title>
        <authorList>
            <consortium name="DOE Joint Genome Institute"/>
            <person name="Sierra-Patev S."/>
            <person name="Min B."/>
            <person name="Naranjo-Ortiz M."/>
            <person name="Looney B."/>
            <person name="Konkel Z."/>
            <person name="Slot J.C."/>
            <person name="Sakamoto Y."/>
            <person name="Steenwyk J.L."/>
            <person name="Rokas A."/>
            <person name="Carro J."/>
            <person name="Camarero S."/>
            <person name="Ferreira P."/>
            <person name="Molpeceres G."/>
            <person name="Ruiz-Duenas F.J."/>
            <person name="Serrano A."/>
            <person name="Henrissat B."/>
            <person name="Drula E."/>
            <person name="Hughes K.W."/>
            <person name="Mata J.L."/>
            <person name="Ishikawa N.K."/>
            <person name="Vargas-Isla R."/>
            <person name="Ushijima S."/>
            <person name="Smith C.A."/>
            <person name="Ahrendt S."/>
            <person name="Andreopoulos W."/>
            <person name="He G."/>
            <person name="Labutti K."/>
            <person name="Lipzen A."/>
            <person name="Ng V."/>
            <person name="Riley R."/>
            <person name="Sandor L."/>
            <person name="Barry K."/>
            <person name="Martinez A.T."/>
            <person name="Xiao Y."/>
            <person name="Gibbons J.G."/>
            <person name="Terashima K."/>
            <person name="Grigoriev I.V."/>
            <person name="Hibbett D.S."/>
        </authorList>
    </citation>
    <scope>NUCLEOTIDE SEQUENCE</scope>
    <source>
        <strain evidence="8">JLM2183</strain>
    </source>
</reference>
<dbReference type="PANTHER" id="PTHR24351">
    <property type="entry name" value="RIBOSOMAL PROTEIN S6 KINASE"/>
    <property type="match status" value="1"/>
</dbReference>
<evidence type="ECO:0000256" key="2">
    <source>
        <dbReference type="ARBA" id="ARBA00022679"/>
    </source>
</evidence>
<dbReference type="InterPro" id="IPR000719">
    <property type="entry name" value="Prot_kinase_dom"/>
</dbReference>
<dbReference type="PROSITE" id="PS50011">
    <property type="entry name" value="PROTEIN_KINASE_DOM"/>
    <property type="match status" value="1"/>
</dbReference>
<evidence type="ECO:0000313" key="9">
    <source>
        <dbReference type="Proteomes" id="UP001150266"/>
    </source>
</evidence>
<accession>A0A9W9AND5</accession>